<dbReference type="Gene3D" id="1.10.1130.10">
    <property type="entry name" value="Flavocytochrome C3, Chain A"/>
    <property type="match status" value="1"/>
</dbReference>
<evidence type="ECO:0000256" key="1">
    <source>
        <dbReference type="ARBA" id="ARBA00022729"/>
    </source>
</evidence>
<feature type="domain" description="Doubled CXXCH motif" evidence="2">
    <location>
        <begin position="210"/>
        <end position="240"/>
    </location>
</feature>
<protein>
    <recommendedName>
        <fullName evidence="2">Doubled CXXCH motif domain-containing protein</fullName>
    </recommendedName>
</protein>
<dbReference type="SUPFAM" id="SSF48695">
    <property type="entry name" value="Multiheme cytochromes"/>
    <property type="match status" value="1"/>
</dbReference>
<reference evidence="3" key="1">
    <citation type="submission" date="2018-06" db="EMBL/GenBank/DDBJ databases">
        <authorList>
            <person name="Zhirakovskaya E."/>
        </authorList>
    </citation>
    <scope>NUCLEOTIDE SEQUENCE</scope>
</reference>
<keyword evidence="1" id="KW-0732">Signal</keyword>
<organism evidence="3">
    <name type="scientific">hydrothermal vent metagenome</name>
    <dbReference type="NCBI Taxonomy" id="652676"/>
    <lineage>
        <taxon>unclassified sequences</taxon>
        <taxon>metagenomes</taxon>
        <taxon>ecological metagenomes</taxon>
    </lineage>
</organism>
<evidence type="ECO:0000313" key="3">
    <source>
        <dbReference type="EMBL" id="VAX13603.1"/>
    </source>
</evidence>
<gene>
    <name evidence="3" type="ORF">MNBD_GAMMA24-1629</name>
</gene>
<sequence>MLNKVTAISQPAHDGNCAGCHLAGSRTTASNAHQLLSSQEKICGACHENALRLSHTSGFTPTRILPAEYPVDWKGDMTCSTCHDIHSGKPGLMRGKKRGRELCMSCHDSAFFAAMPDSGASIISNGHLDARANKDLGDLDSFSIQCLGCHSGNADGGPAVQVDSNGLVRHADGAVNHPVGINYDKASRYGGYRIQARLPKSIMLPDGRLSCISCHQGYTQKHGKLVMSNQGSKLCFECHDI</sequence>
<dbReference type="PANTHER" id="PTHR35038:SF8">
    <property type="entry name" value="C-TYPE POLYHEME CYTOCHROME OMCC"/>
    <property type="match status" value="1"/>
</dbReference>
<dbReference type="EMBL" id="UOFZ01000127">
    <property type="protein sequence ID" value="VAX13603.1"/>
    <property type="molecule type" value="Genomic_DNA"/>
</dbReference>
<dbReference type="AlphaFoldDB" id="A0A3B1BN18"/>
<dbReference type="InterPro" id="IPR036280">
    <property type="entry name" value="Multihaem_cyt_sf"/>
</dbReference>
<dbReference type="NCBIfam" id="TIGR01905">
    <property type="entry name" value="paired_CXXCH_1"/>
    <property type="match status" value="1"/>
</dbReference>
<dbReference type="PANTHER" id="PTHR35038">
    <property type="entry name" value="DISSIMILATORY SULFITE REDUCTASE SIRA"/>
    <property type="match status" value="1"/>
</dbReference>
<dbReference type="InterPro" id="IPR051829">
    <property type="entry name" value="Multiheme_Cytochr_ET"/>
</dbReference>
<evidence type="ECO:0000259" key="2">
    <source>
        <dbReference type="Pfam" id="PF09699"/>
    </source>
</evidence>
<dbReference type="Pfam" id="PF09699">
    <property type="entry name" value="Paired_CXXCH_1"/>
    <property type="match status" value="2"/>
</dbReference>
<name>A0A3B1BN18_9ZZZZ</name>
<accession>A0A3B1BN18</accession>
<dbReference type="InterPro" id="IPR010177">
    <property type="entry name" value="Paired_CXXCH_1"/>
</dbReference>
<proteinExistence type="predicted"/>
<feature type="domain" description="Doubled CXXCH motif" evidence="2">
    <location>
        <begin position="78"/>
        <end position="109"/>
    </location>
</feature>